<dbReference type="InterPro" id="IPR006683">
    <property type="entry name" value="Thioestr_dom"/>
</dbReference>
<proteinExistence type="inferred from homology"/>
<evidence type="ECO:0000259" key="5">
    <source>
        <dbReference type="PROSITE" id="PS51770"/>
    </source>
</evidence>
<dbReference type="SUPFAM" id="SSF54637">
    <property type="entry name" value="Thioesterase/thiol ester dehydrase-isomerase"/>
    <property type="match status" value="1"/>
</dbReference>
<dbReference type="CDD" id="cd03442">
    <property type="entry name" value="BFIT_BACH"/>
    <property type="match status" value="1"/>
</dbReference>
<feature type="region of interest" description="Disordered" evidence="4">
    <location>
        <begin position="143"/>
        <end position="169"/>
    </location>
</feature>
<accession>A0ABM5UV11</accession>
<dbReference type="Proteomes" id="UP000063965">
    <property type="component" value="Chromosome"/>
</dbReference>
<feature type="compositionally biased region" description="Basic and acidic residues" evidence="4">
    <location>
        <begin position="143"/>
        <end position="160"/>
    </location>
</feature>
<dbReference type="InterPro" id="IPR033120">
    <property type="entry name" value="HOTDOG_ACOT"/>
</dbReference>
<comment type="similarity">
    <text evidence="1">Belongs to the acyl coenzyme A hydrolase family.</text>
</comment>
<dbReference type="InterPro" id="IPR029069">
    <property type="entry name" value="HotDog_dom_sf"/>
</dbReference>
<dbReference type="GO" id="GO:0016787">
    <property type="term" value="F:hydrolase activity"/>
    <property type="evidence" value="ECO:0007669"/>
    <property type="project" value="UniProtKB-KW"/>
</dbReference>
<evidence type="ECO:0000256" key="1">
    <source>
        <dbReference type="ARBA" id="ARBA00010458"/>
    </source>
</evidence>
<organism evidence="6 7">
    <name type="scientific">Candidatus Coxiella mudrowiae</name>
    <dbReference type="NCBI Taxonomy" id="2054173"/>
    <lineage>
        <taxon>Bacteria</taxon>
        <taxon>Pseudomonadati</taxon>
        <taxon>Pseudomonadota</taxon>
        <taxon>Gammaproteobacteria</taxon>
        <taxon>Legionellales</taxon>
        <taxon>Coxiellaceae</taxon>
        <taxon>Coxiella</taxon>
    </lineage>
</organism>
<dbReference type="EMBL" id="CP011126">
    <property type="protein sequence ID" value="AKQ33801.1"/>
    <property type="molecule type" value="Genomic_DNA"/>
</dbReference>
<dbReference type="PANTHER" id="PTHR11049:SF16">
    <property type="entry name" value="PROTEIN VDLD"/>
    <property type="match status" value="1"/>
</dbReference>
<dbReference type="InterPro" id="IPR040170">
    <property type="entry name" value="Cytosol_ACT"/>
</dbReference>
<sequence length="169" mass="19122">MEPKKAKMVSESAIHDQTYKIFPNDLNATDTVFGGLVMAILDRTALVVAERHSGCTCVTASVDALHFLAPATRGDVLLIRASLNRAWCTSMEVGVKVLAENSRTREVRHILSAYFTFVAVDENRSPIEVPGVIPETDIEKRRYEEADYRRQHRRAEADERRKRRGYTNS</sequence>
<gene>
    <name evidence="6" type="ORF">CleRT_11710</name>
</gene>
<feature type="domain" description="HotDog ACOT-type" evidence="5">
    <location>
        <begin position="11"/>
        <end position="123"/>
    </location>
</feature>
<dbReference type="Pfam" id="PF03061">
    <property type="entry name" value="4HBT"/>
    <property type="match status" value="1"/>
</dbReference>
<evidence type="ECO:0000256" key="3">
    <source>
        <dbReference type="PROSITE-ProRule" id="PRU01106"/>
    </source>
</evidence>
<reference evidence="6 7" key="1">
    <citation type="journal article" date="2015" name="Genome Biol. Evol.">
        <title>Distinctive Genome Reduction Rates Revealed by Genomic Analyses of Two Coxiella-Like Endosymbionts in Ticks.</title>
        <authorList>
            <person name="Gottlieb Y."/>
            <person name="Lalzar I."/>
            <person name="Klasson L."/>
        </authorList>
    </citation>
    <scope>NUCLEOTIDE SEQUENCE [LARGE SCALE GENOMIC DNA]</scope>
    <source>
        <strain evidence="6 7">CRt</strain>
    </source>
</reference>
<evidence type="ECO:0000256" key="2">
    <source>
        <dbReference type="ARBA" id="ARBA00022801"/>
    </source>
</evidence>
<evidence type="ECO:0000313" key="7">
    <source>
        <dbReference type="Proteomes" id="UP000063965"/>
    </source>
</evidence>
<evidence type="ECO:0000313" key="6">
    <source>
        <dbReference type="EMBL" id="AKQ33801.1"/>
    </source>
</evidence>
<evidence type="ECO:0000256" key="4">
    <source>
        <dbReference type="SAM" id="MobiDB-lite"/>
    </source>
</evidence>
<keyword evidence="2 3" id="KW-0378">Hydrolase</keyword>
<name>A0ABM5UV11_9COXI</name>
<protein>
    <submittedName>
        <fullName evidence="6">Acyl-CoA hydrolase</fullName>
    </submittedName>
</protein>
<keyword evidence="7" id="KW-1185">Reference proteome</keyword>
<dbReference type="PROSITE" id="PS51770">
    <property type="entry name" value="HOTDOG_ACOT"/>
    <property type="match status" value="1"/>
</dbReference>
<dbReference type="RefSeq" id="WP_048875448.1">
    <property type="nucleotide sequence ID" value="NZ_CP011126.1"/>
</dbReference>
<dbReference type="Gene3D" id="3.10.129.10">
    <property type="entry name" value="Hotdog Thioesterase"/>
    <property type="match status" value="1"/>
</dbReference>
<dbReference type="PANTHER" id="PTHR11049">
    <property type="entry name" value="ACYL COENZYME A THIOESTER HYDROLASE"/>
    <property type="match status" value="1"/>
</dbReference>